<dbReference type="PRINTS" id="PR00385">
    <property type="entry name" value="P450"/>
</dbReference>
<dbReference type="InterPro" id="IPR050364">
    <property type="entry name" value="Cytochrome_P450_fung"/>
</dbReference>
<dbReference type="GO" id="GO:0020037">
    <property type="term" value="F:heme binding"/>
    <property type="evidence" value="ECO:0007669"/>
    <property type="project" value="InterPro"/>
</dbReference>
<accession>A0AAN6G755</accession>
<dbReference type="GO" id="GO:0016705">
    <property type="term" value="F:oxidoreductase activity, acting on paired donors, with incorporation or reduction of molecular oxygen"/>
    <property type="evidence" value="ECO:0007669"/>
    <property type="project" value="InterPro"/>
</dbReference>
<keyword evidence="5 13" id="KW-0349">Heme</keyword>
<keyword evidence="10 13" id="KW-0408">Iron</keyword>
<feature type="transmembrane region" description="Helical" evidence="15">
    <location>
        <begin position="305"/>
        <end position="324"/>
    </location>
</feature>
<feature type="binding site" description="axial binding residue" evidence="13">
    <location>
        <position position="463"/>
    </location>
    <ligand>
        <name>heme</name>
        <dbReference type="ChEBI" id="CHEBI:30413"/>
    </ligand>
    <ligandPart>
        <name>Fe</name>
        <dbReference type="ChEBI" id="CHEBI:18248"/>
    </ligandPart>
</feature>
<dbReference type="PRINTS" id="PR00463">
    <property type="entry name" value="EP450I"/>
</dbReference>
<comment type="caution">
    <text evidence="16">The sequence shown here is derived from an EMBL/GenBank/DDBJ whole genome shotgun (WGS) entry which is preliminary data.</text>
</comment>
<dbReference type="SUPFAM" id="SSF48264">
    <property type="entry name" value="Cytochrome P450"/>
    <property type="match status" value="1"/>
</dbReference>
<dbReference type="Proteomes" id="UP001176521">
    <property type="component" value="Unassembled WGS sequence"/>
</dbReference>
<evidence type="ECO:0000256" key="6">
    <source>
        <dbReference type="ARBA" id="ARBA00022692"/>
    </source>
</evidence>
<evidence type="ECO:0008006" key="18">
    <source>
        <dbReference type="Google" id="ProtNLM"/>
    </source>
</evidence>
<dbReference type="GO" id="GO:0016020">
    <property type="term" value="C:membrane"/>
    <property type="evidence" value="ECO:0007669"/>
    <property type="project" value="UniProtKB-SubCell"/>
</dbReference>
<keyword evidence="9 14" id="KW-0560">Oxidoreductase</keyword>
<evidence type="ECO:0000256" key="7">
    <source>
        <dbReference type="ARBA" id="ARBA00022723"/>
    </source>
</evidence>
<comment type="cofactor">
    <cofactor evidence="1 13">
        <name>heme</name>
        <dbReference type="ChEBI" id="CHEBI:30413"/>
    </cofactor>
</comment>
<reference evidence="16" key="1">
    <citation type="journal article" date="2023" name="PhytoFront">
        <title>Draft Genome Resources of Seven Strains of Tilletia horrida, Causal Agent of Kernel Smut of Rice.</title>
        <authorList>
            <person name="Khanal S."/>
            <person name="Antony Babu S."/>
            <person name="Zhou X.G."/>
        </authorList>
    </citation>
    <scope>NUCLEOTIDE SEQUENCE</scope>
    <source>
        <strain evidence="16">TX3</strain>
    </source>
</reference>
<evidence type="ECO:0000256" key="15">
    <source>
        <dbReference type="SAM" id="Phobius"/>
    </source>
</evidence>
<evidence type="ECO:0000256" key="1">
    <source>
        <dbReference type="ARBA" id="ARBA00001971"/>
    </source>
</evidence>
<comment type="pathway">
    <text evidence="3">Secondary metabolite biosynthesis.</text>
</comment>
<protein>
    <recommendedName>
        <fullName evidence="18">Cytochrome P450</fullName>
    </recommendedName>
</protein>
<dbReference type="EMBL" id="JAPDMQ010000403">
    <property type="protein sequence ID" value="KAK0525340.1"/>
    <property type="molecule type" value="Genomic_DNA"/>
</dbReference>
<name>A0AAN6G755_9BASI</name>
<dbReference type="PANTHER" id="PTHR46300:SF2">
    <property type="entry name" value="CYTOCHROME P450 MONOOXYGENASE ALNH-RELATED"/>
    <property type="match status" value="1"/>
</dbReference>
<gene>
    <name evidence="16" type="ORF">OC842_005537</name>
</gene>
<dbReference type="PROSITE" id="PS00086">
    <property type="entry name" value="CYTOCHROME_P450"/>
    <property type="match status" value="1"/>
</dbReference>
<dbReference type="AlphaFoldDB" id="A0AAN6G755"/>
<keyword evidence="12 15" id="KW-0472">Membrane</keyword>
<feature type="non-terminal residue" evidence="16">
    <location>
        <position position="1"/>
    </location>
</feature>
<dbReference type="InterPro" id="IPR002401">
    <property type="entry name" value="Cyt_P450_E_grp-I"/>
</dbReference>
<dbReference type="PANTHER" id="PTHR46300">
    <property type="entry name" value="P450, PUTATIVE (EUROFUNG)-RELATED-RELATED"/>
    <property type="match status" value="1"/>
</dbReference>
<organism evidence="16 17">
    <name type="scientific">Tilletia horrida</name>
    <dbReference type="NCBI Taxonomy" id="155126"/>
    <lineage>
        <taxon>Eukaryota</taxon>
        <taxon>Fungi</taxon>
        <taxon>Dikarya</taxon>
        <taxon>Basidiomycota</taxon>
        <taxon>Ustilaginomycotina</taxon>
        <taxon>Exobasidiomycetes</taxon>
        <taxon>Tilletiales</taxon>
        <taxon>Tilletiaceae</taxon>
        <taxon>Tilletia</taxon>
    </lineage>
</organism>
<evidence type="ECO:0000256" key="14">
    <source>
        <dbReference type="RuleBase" id="RU000461"/>
    </source>
</evidence>
<evidence type="ECO:0000256" key="2">
    <source>
        <dbReference type="ARBA" id="ARBA00004370"/>
    </source>
</evidence>
<proteinExistence type="inferred from homology"/>
<evidence type="ECO:0000256" key="3">
    <source>
        <dbReference type="ARBA" id="ARBA00005179"/>
    </source>
</evidence>
<keyword evidence="11 14" id="KW-0503">Monooxygenase</keyword>
<keyword evidence="8 15" id="KW-1133">Transmembrane helix</keyword>
<comment type="subcellular location">
    <subcellularLocation>
        <location evidence="2">Membrane</location>
    </subcellularLocation>
</comment>
<dbReference type="Pfam" id="PF00067">
    <property type="entry name" value="p450"/>
    <property type="match status" value="1"/>
</dbReference>
<evidence type="ECO:0000256" key="13">
    <source>
        <dbReference type="PIRSR" id="PIRSR602401-1"/>
    </source>
</evidence>
<dbReference type="GO" id="GO:0004497">
    <property type="term" value="F:monooxygenase activity"/>
    <property type="evidence" value="ECO:0007669"/>
    <property type="project" value="UniProtKB-KW"/>
</dbReference>
<dbReference type="GO" id="GO:0005506">
    <property type="term" value="F:iron ion binding"/>
    <property type="evidence" value="ECO:0007669"/>
    <property type="project" value="InterPro"/>
</dbReference>
<evidence type="ECO:0000256" key="10">
    <source>
        <dbReference type="ARBA" id="ARBA00023004"/>
    </source>
</evidence>
<evidence type="ECO:0000256" key="5">
    <source>
        <dbReference type="ARBA" id="ARBA00022617"/>
    </source>
</evidence>
<evidence type="ECO:0000313" key="16">
    <source>
        <dbReference type="EMBL" id="KAK0525340.1"/>
    </source>
</evidence>
<feature type="transmembrane region" description="Helical" evidence="15">
    <location>
        <begin position="12"/>
        <end position="32"/>
    </location>
</feature>
<keyword evidence="7 13" id="KW-0479">Metal-binding</keyword>
<dbReference type="InterPro" id="IPR017972">
    <property type="entry name" value="Cyt_P450_CS"/>
</dbReference>
<evidence type="ECO:0000256" key="8">
    <source>
        <dbReference type="ARBA" id="ARBA00022989"/>
    </source>
</evidence>
<dbReference type="InterPro" id="IPR036396">
    <property type="entry name" value="Cyt_P450_sf"/>
</dbReference>
<dbReference type="Gene3D" id="1.10.630.10">
    <property type="entry name" value="Cytochrome P450"/>
    <property type="match status" value="1"/>
</dbReference>
<dbReference type="InterPro" id="IPR001128">
    <property type="entry name" value="Cyt_P450"/>
</dbReference>
<keyword evidence="6 15" id="KW-0812">Transmembrane</keyword>
<evidence type="ECO:0000256" key="4">
    <source>
        <dbReference type="ARBA" id="ARBA00010617"/>
    </source>
</evidence>
<evidence type="ECO:0000256" key="12">
    <source>
        <dbReference type="ARBA" id="ARBA00023136"/>
    </source>
</evidence>
<evidence type="ECO:0000313" key="17">
    <source>
        <dbReference type="Proteomes" id="UP001176521"/>
    </source>
</evidence>
<sequence length="563" mass="62151">NPATQSDMAIALPSLVQSALILAAFVLVHLLFRARKTQPKAGRLPSPKGLPVIGSVADLPLNGGWFKWYEWAQQLGPLYEINLAGDKIIIASSNEIVSELYNGRGSKYADRPPLFGLEDSRGTLTSQAGYLPFMGAGTRHQNLRKAANRFLTDDRSQQHYGYPTLEARRLIYRLSTSQASKRDWLSMVCDSVDRVAARLAWGSPDPAVRHRELTEGLLHAASVSTNIANAISVLHKIPYAISPWKRAEKVRRDEQTAWWLDQLKIVEKRMDDGVAGPSWAANLLEALRAPESKISMDRSTTREDLAALTGIIASMASFANSSLVRNAIKMMVAHPDWAKRVRAELDAVVGTERLPEVSDVPRLPTLRAFLRETMRVHVPVPTGVPHAVQGEDDVYRGFVIPHGQPIFACDYILCRDPVTYPDPFSFNPDRWLSADFPTTFQPDLTQYPTLIGASAFGTGRRVCLGQHLVATKAYMLFAHVAWAFDLSTPDPQAAFGTHLGPHEKWGGMQVPQTPEGSVLVLPTVPCDMDFKLRSPQHEKVIADAYAASKETDPLRALGAVNVE</sequence>
<comment type="similarity">
    <text evidence="4 14">Belongs to the cytochrome P450 family.</text>
</comment>
<evidence type="ECO:0000256" key="11">
    <source>
        <dbReference type="ARBA" id="ARBA00023033"/>
    </source>
</evidence>
<evidence type="ECO:0000256" key="9">
    <source>
        <dbReference type="ARBA" id="ARBA00023002"/>
    </source>
</evidence>
<keyword evidence="17" id="KW-1185">Reference proteome</keyword>